<dbReference type="GO" id="GO:0005829">
    <property type="term" value="C:cytosol"/>
    <property type="evidence" value="ECO:0007669"/>
    <property type="project" value="TreeGrafter"/>
</dbReference>
<dbReference type="GO" id="GO:0031929">
    <property type="term" value="P:TOR signaling"/>
    <property type="evidence" value="ECO:0007669"/>
    <property type="project" value="TreeGrafter"/>
</dbReference>
<dbReference type="GeneID" id="19202241"/>
<comment type="similarity">
    <text evidence="1">Belongs to the TIP41 family.</text>
</comment>
<evidence type="ECO:0000313" key="2">
    <source>
        <dbReference type="EMBL" id="EIW76377.1"/>
    </source>
</evidence>
<dbReference type="OMA" id="DMILFED"/>
<dbReference type="RefSeq" id="XP_007773610.1">
    <property type="nucleotide sequence ID" value="XM_007775420.1"/>
</dbReference>
<name>A0A5M3MBE3_CONPW</name>
<dbReference type="EMBL" id="JH711586">
    <property type="protein sequence ID" value="EIW76377.1"/>
    <property type="molecule type" value="Genomic_DNA"/>
</dbReference>
<dbReference type="PANTHER" id="PTHR21021:SF16">
    <property type="entry name" value="TIP41-LIKE PROTEIN"/>
    <property type="match status" value="1"/>
</dbReference>
<dbReference type="OrthoDB" id="10253878at2759"/>
<protein>
    <submittedName>
        <fullName evidence="2">Type 2A phosphatase activator TIP41</fullName>
    </submittedName>
</protein>
<dbReference type="Proteomes" id="UP000053558">
    <property type="component" value="Unassembled WGS sequence"/>
</dbReference>
<comment type="caution">
    <text evidence="2">The sequence shown here is derived from an EMBL/GenBank/DDBJ whole genome shotgun (WGS) entry which is preliminary data.</text>
</comment>
<evidence type="ECO:0000313" key="3">
    <source>
        <dbReference type="Proteomes" id="UP000053558"/>
    </source>
</evidence>
<dbReference type="KEGG" id="cput:CONPUDRAFT_146826"/>
<accession>A0A5M3MBE3</accession>
<dbReference type="InterPro" id="IPR007303">
    <property type="entry name" value="TIP41-like"/>
</dbReference>
<dbReference type="PANTHER" id="PTHR21021">
    <property type="entry name" value="GAF/PUTATIVE CYTOSKELETAL PROTEIN"/>
    <property type="match status" value="1"/>
</dbReference>
<sequence>MSSAISIPHHQLSESPYTRSIAIADWRISARTQPIATDEERTALERHLRLPLPEMTFPNNTLQIVHAPSGFALSFDAKSALEGVKVGTLNDEDGGVKVGYSDAWLKTRTDPTTQQPMTLSTPSNPHDWTYTTTYTGHVPDPAREAPVHPPPNAAAVGDFPDKATSTAWSNGRPVAWAPAQPGTAQHEIPLAELTRPDPILYYAEVPLFEDELHDNGSSLLVVRVRVMPTCIFLLSRFALRVDNVLCRIHDTRLYVSLTSDAAQPLDTSPPPNVVVRQIGGWEAPYDAIFRRLPDKSDRTPLRDPTFIAKVLTELPPDQSQKPGAVTQWRGLGTRTEVATLTT</sequence>
<keyword evidence="3" id="KW-1185">Reference proteome</keyword>
<dbReference type="InterPro" id="IPR051330">
    <property type="entry name" value="Phosphatase_reg/MetRdx"/>
</dbReference>
<evidence type="ECO:0000256" key="1">
    <source>
        <dbReference type="ARBA" id="ARBA00006658"/>
    </source>
</evidence>
<proteinExistence type="inferred from homology"/>
<gene>
    <name evidence="2" type="ORF">CONPUDRAFT_146826</name>
</gene>
<dbReference type="Pfam" id="PF04176">
    <property type="entry name" value="TIP41"/>
    <property type="match status" value="1"/>
</dbReference>
<organism evidence="2 3">
    <name type="scientific">Coniophora puteana (strain RWD-64-598)</name>
    <name type="common">Brown rot fungus</name>
    <dbReference type="NCBI Taxonomy" id="741705"/>
    <lineage>
        <taxon>Eukaryota</taxon>
        <taxon>Fungi</taxon>
        <taxon>Dikarya</taxon>
        <taxon>Basidiomycota</taxon>
        <taxon>Agaricomycotina</taxon>
        <taxon>Agaricomycetes</taxon>
        <taxon>Agaricomycetidae</taxon>
        <taxon>Boletales</taxon>
        <taxon>Coniophorineae</taxon>
        <taxon>Coniophoraceae</taxon>
        <taxon>Coniophora</taxon>
    </lineage>
</organism>
<dbReference type="AlphaFoldDB" id="A0A5M3MBE3"/>
<reference evidence="3" key="1">
    <citation type="journal article" date="2012" name="Science">
        <title>The Paleozoic origin of enzymatic lignin decomposition reconstructed from 31 fungal genomes.</title>
        <authorList>
            <person name="Floudas D."/>
            <person name="Binder M."/>
            <person name="Riley R."/>
            <person name="Barry K."/>
            <person name="Blanchette R.A."/>
            <person name="Henrissat B."/>
            <person name="Martinez A.T."/>
            <person name="Otillar R."/>
            <person name="Spatafora J.W."/>
            <person name="Yadav J.S."/>
            <person name="Aerts A."/>
            <person name="Benoit I."/>
            <person name="Boyd A."/>
            <person name="Carlson A."/>
            <person name="Copeland A."/>
            <person name="Coutinho P.M."/>
            <person name="de Vries R.P."/>
            <person name="Ferreira P."/>
            <person name="Findley K."/>
            <person name="Foster B."/>
            <person name="Gaskell J."/>
            <person name="Glotzer D."/>
            <person name="Gorecki P."/>
            <person name="Heitman J."/>
            <person name="Hesse C."/>
            <person name="Hori C."/>
            <person name="Igarashi K."/>
            <person name="Jurgens J.A."/>
            <person name="Kallen N."/>
            <person name="Kersten P."/>
            <person name="Kohler A."/>
            <person name="Kuees U."/>
            <person name="Kumar T.K.A."/>
            <person name="Kuo A."/>
            <person name="LaButti K."/>
            <person name="Larrondo L.F."/>
            <person name="Lindquist E."/>
            <person name="Ling A."/>
            <person name="Lombard V."/>
            <person name="Lucas S."/>
            <person name="Lundell T."/>
            <person name="Martin R."/>
            <person name="McLaughlin D.J."/>
            <person name="Morgenstern I."/>
            <person name="Morin E."/>
            <person name="Murat C."/>
            <person name="Nagy L.G."/>
            <person name="Nolan M."/>
            <person name="Ohm R.A."/>
            <person name="Patyshakuliyeva A."/>
            <person name="Rokas A."/>
            <person name="Ruiz-Duenas F.J."/>
            <person name="Sabat G."/>
            <person name="Salamov A."/>
            <person name="Samejima M."/>
            <person name="Schmutz J."/>
            <person name="Slot J.C."/>
            <person name="St John F."/>
            <person name="Stenlid J."/>
            <person name="Sun H."/>
            <person name="Sun S."/>
            <person name="Syed K."/>
            <person name="Tsang A."/>
            <person name="Wiebenga A."/>
            <person name="Young D."/>
            <person name="Pisabarro A."/>
            <person name="Eastwood D.C."/>
            <person name="Martin F."/>
            <person name="Cullen D."/>
            <person name="Grigoriev I.V."/>
            <person name="Hibbett D.S."/>
        </authorList>
    </citation>
    <scope>NUCLEOTIDE SEQUENCE [LARGE SCALE GENOMIC DNA]</scope>
    <source>
        <strain evidence="3">RWD-64-598 SS2</strain>
    </source>
</reference>